<organism evidence="1 2">
    <name type="scientific">Paenibacillus beijingensis</name>
    <dbReference type="NCBI Taxonomy" id="1126833"/>
    <lineage>
        <taxon>Bacteria</taxon>
        <taxon>Bacillati</taxon>
        <taxon>Bacillota</taxon>
        <taxon>Bacilli</taxon>
        <taxon>Bacillales</taxon>
        <taxon>Paenibacillaceae</taxon>
        <taxon>Paenibacillus</taxon>
    </lineage>
</organism>
<dbReference type="GO" id="GO:0046983">
    <property type="term" value="F:protein dimerization activity"/>
    <property type="evidence" value="ECO:0007669"/>
    <property type="project" value="InterPro"/>
</dbReference>
<reference evidence="1 2" key="1">
    <citation type="journal article" date="2015" name="J. Biotechnol.">
        <title>Complete genome sequence of Paenibacillus beijingensis 7188(T) (=DSM 24997(T)), a novel rhizobacterium from jujube garden soil.</title>
        <authorList>
            <person name="Kwak Y."/>
            <person name="Shin J.H."/>
        </authorList>
    </citation>
    <scope>NUCLEOTIDE SEQUENCE [LARGE SCALE GENOMIC DNA]</scope>
    <source>
        <strain evidence="1 2">DSM 24997</strain>
    </source>
</reference>
<dbReference type="EMBL" id="CP011058">
    <property type="protein sequence ID" value="AJY77227.1"/>
    <property type="molecule type" value="Genomic_DNA"/>
</dbReference>
<keyword evidence="2" id="KW-1185">Reference proteome</keyword>
<dbReference type="KEGG" id="pbj:VN24_25090"/>
<dbReference type="InterPro" id="IPR037208">
    <property type="entry name" value="Spo0E-like_sf"/>
</dbReference>
<evidence type="ECO:0000313" key="2">
    <source>
        <dbReference type="Proteomes" id="UP000032633"/>
    </source>
</evidence>
<dbReference type="RefSeq" id="WP_045672652.1">
    <property type="nucleotide sequence ID" value="NZ_CP011058.1"/>
</dbReference>
<dbReference type="Gene3D" id="4.10.280.10">
    <property type="entry name" value="Helix-loop-helix DNA-binding domain"/>
    <property type="match status" value="1"/>
</dbReference>
<name>A0A0D5NQH2_9BACL</name>
<dbReference type="HOGENOM" id="CLU_2881572_0_0_9"/>
<dbReference type="OrthoDB" id="2639794at2"/>
<dbReference type="STRING" id="1126833.VN24_25090"/>
<accession>A0A0D5NQH2</accession>
<dbReference type="GO" id="GO:0043937">
    <property type="term" value="P:regulation of sporulation"/>
    <property type="evidence" value="ECO:0007669"/>
    <property type="project" value="InterPro"/>
</dbReference>
<dbReference type="InterPro" id="IPR018540">
    <property type="entry name" value="Spo0E-like"/>
</dbReference>
<dbReference type="InterPro" id="IPR036638">
    <property type="entry name" value="HLH_DNA-bd_sf"/>
</dbReference>
<dbReference type="Proteomes" id="UP000032633">
    <property type="component" value="Chromosome"/>
</dbReference>
<proteinExistence type="predicted"/>
<evidence type="ECO:0008006" key="3">
    <source>
        <dbReference type="Google" id="ProtNLM"/>
    </source>
</evidence>
<sequence>MDKKLHLQIERLRGQMVNEAMLHNTMLHQKVLHLSQRLDMLIVRVQAEQLASRAGGEEEATRG</sequence>
<dbReference type="PATRIC" id="fig|1126833.4.peg.5514"/>
<dbReference type="AlphaFoldDB" id="A0A0D5NQH2"/>
<gene>
    <name evidence="1" type="ORF">VN24_25090</name>
</gene>
<dbReference type="SUPFAM" id="SSF140500">
    <property type="entry name" value="BAS1536-like"/>
    <property type="match status" value="1"/>
</dbReference>
<evidence type="ECO:0000313" key="1">
    <source>
        <dbReference type="EMBL" id="AJY77227.1"/>
    </source>
</evidence>
<protein>
    <recommendedName>
        <fullName evidence="3">Phosphatase</fullName>
    </recommendedName>
</protein>
<reference evidence="2" key="2">
    <citation type="submission" date="2015-03" db="EMBL/GenBank/DDBJ databases">
        <title>Genome sequence of Paenibacillus beijingensis strain DSM 24997T.</title>
        <authorList>
            <person name="Kwak Y."/>
            <person name="Shin J.-H."/>
        </authorList>
    </citation>
    <scope>NUCLEOTIDE SEQUENCE [LARGE SCALE GENOMIC DNA]</scope>
    <source>
        <strain evidence="2">DSM 24997</strain>
    </source>
</reference>
<dbReference type="Pfam" id="PF09388">
    <property type="entry name" value="SpoOE-like"/>
    <property type="match status" value="1"/>
</dbReference>